<comment type="caution">
    <text evidence="4">The sequence shown here is derived from an EMBL/GenBank/DDBJ whole genome shotgun (WGS) entry which is preliminary data.</text>
</comment>
<organism evidence="4 5">
    <name type="scientific">Eragrostis curvula</name>
    <name type="common">weeping love grass</name>
    <dbReference type="NCBI Taxonomy" id="38414"/>
    <lineage>
        <taxon>Eukaryota</taxon>
        <taxon>Viridiplantae</taxon>
        <taxon>Streptophyta</taxon>
        <taxon>Embryophyta</taxon>
        <taxon>Tracheophyta</taxon>
        <taxon>Spermatophyta</taxon>
        <taxon>Magnoliopsida</taxon>
        <taxon>Liliopsida</taxon>
        <taxon>Poales</taxon>
        <taxon>Poaceae</taxon>
        <taxon>PACMAD clade</taxon>
        <taxon>Chloridoideae</taxon>
        <taxon>Eragrostideae</taxon>
        <taxon>Eragrostidinae</taxon>
        <taxon>Eragrostis</taxon>
    </lineage>
</organism>
<accession>A0A5J9SNU6</accession>
<comment type="similarity">
    <text evidence="1">Belongs to the plant acyltransferase family.</text>
</comment>
<evidence type="ECO:0000313" key="5">
    <source>
        <dbReference type="Proteomes" id="UP000324897"/>
    </source>
</evidence>
<dbReference type="PANTHER" id="PTHR31642:SF160">
    <property type="entry name" value="HXXXD-TYPE ACYL-TRANSFERASE FAMILY PROTEIN"/>
    <property type="match status" value="1"/>
</dbReference>
<proteinExistence type="inferred from homology"/>
<evidence type="ECO:0000313" key="4">
    <source>
        <dbReference type="EMBL" id="TVU00607.1"/>
    </source>
</evidence>
<sequence>MASNDAWNDLHVRVLSRRLVKASDSTIKPHVFTVSNLDLTARIIQTSMFCIYPKPSDGGDFDGVVAAFEAALPSFLNHFFPLAGRIIVANNKSPSSGAGASAGVPEIHCNNHGAELVVGEARGDGAAALASLDYSKPGASLLQRVQVPYGEDVALSVQVVSFACGGFTVAWRTNHVVLDGCAMSALVTAWSEFARSGKLAAAGGRPSFDRSAVVFRPRAPPPSPACAAASLLDKVFTPLDAQRQVNVLTADQSSVLRFYYVDASDIARLRVVASRRGSERVATRVEAVSAYLWKTLASVVHGTAETHCRMGWWVNGRRRLTATAPQLSDNNYFGNVIAFTGREASVEEVLRMPLPDVAAMVRDTITAPDYDDLFQEMVDWMEQRKKNKKKKNERCVLAAAVGLGSPTVVVTSFTSFRVDTDFGFGSAAMAVPTTVRTARLCSGFVQIIEKPGGDGSWIVSAFVWPRLAAALESDEQRVFKPLTAEHLGLLAPQVLRTRL</sequence>
<keyword evidence="5" id="KW-1185">Reference proteome</keyword>
<evidence type="ECO:0000256" key="3">
    <source>
        <dbReference type="ARBA" id="ARBA00023315"/>
    </source>
</evidence>
<name>A0A5J9SNU6_9POAL</name>
<dbReference type="AlphaFoldDB" id="A0A5J9SNU6"/>
<dbReference type="GO" id="GO:0016747">
    <property type="term" value="F:acyltransferase activity, transferring groups other than amino-acyl groups"/>
    <property type="evidence" value="ECO:0007669"/>
    <property type="project" value="TreeGrafter"/>
</dbReference>
<dbReference type="Gene3D" id="3.30.559.10">
    <property type="entry name" value="Chloramphenicol acetyltransferase-like domain"/>
    <property type="match status" value="2"/>
</dbReference>
<dbReference type="PANTHER" id="PTHR31642">
    <property type="entry name" value="TRICHOTHECENE 3-O-ACETYLTRANSFERASE"/>
    <property type="match status" value="1"/>
</dbReference>
<reference evidence="4 5" key="1">
    <citation type="journal article" date="2019" name="Sci. Rep.">
        <title>A high-quality genome of Eragrostis curvula grass provides insights into Poaceae evolution and supports new strategies to enhance forage quality.</title>
        <authorList>
            <person name="Carballo J."/>
            <person name="Santos B.A.C.M."/>
            <person name="Zappacosta D."/>
            <person name="Garbus I."/>
            <person name="Selva J.P."/>
            <person name="Gallo C.A."/>
            <person name="Diaz A."/>
            <person name="Albertini E."/>
            <person name="Caccamo M."/>
            <person name="Echenique V."/>
        </authorList>
    </citation>
    <scope>NUCLEOTIDE SEQUENCE [LARGE SCALE GENOMIC DNA]</scope>
    <source>
        <strain evidence="5">cv. Victoria</strain>
        <tissue evidence="4">Leaf</tissue>
    </source>
</reference>
<protein>
    <submittedName>
        <fullName evidence="4">Uncharacterized protein</fullName>
    </submittedName>
</protein>
<evidence type="ECO:0000256" key="1">
    <source>
        <dbReference type="ARBA" id="ARBA00009861"/>
    </source>
</evidence>
<evidence type="ECO:0000256" key="2">
    <source>
        <dbReference type="ARBA" id="ARBA00022679"/>
    </source>
</evidence>
<dbReference type="OrthoDB" id="1862401at2759"/>
<dbReference type="EMBL" id="RWGY01000566">
    <property type="protein sequence ID" value="TVU00607.1"/>
    <property type="molecule type" value="Genomic_DNA"/>
</dbReference>
<keyword evidence="2" id="KW-0808">Transferase</keyword>
<keyword evidence="3" id="KW-0012">Acyltransferase</keyword>
<dbReference type="Gramene" id="TVU00607">
    <property type="protein sequence ID" value="TVU00607"/>
    <property type="gene ID" value="EJB05_53942"/>
</dbReference>
<dbReference type="InterPro" id="IPR050317">
    <property type="entry name" value="Plant_Fungal_Acyltransferase"/>
</dbReference>
<gene>
    <name evidence="4" type="ORF">EJB05_53942</name>
</gene>
<feature type="non-terminal residue" evidence="4">
    <location>
        <position position="1"/>
    </location>
</feature>
<dbReference type="Pfam" id="PF02458">
    <property type="entry name" value="Transferase"/>
    <property type="match status" value="1"/>
</dbReference>
<dbReference type="Proteomes" id="UP000324897">
    <property type="component" value="Unassembled WGS sequence"/>
</dbReference>
<dbReference type="InterPro" id="IPR023213">
    <property type="entry name" value="CAT-like_dom_sf"/>
</dbReference>